<organism evidence="3 4">
    <name type="scientific">Lentinula detonsa</name>
    <dbReference type="NCBI Taxonomy" id="2804962"/>
    <lineage>
        <taxon>Eukaryota</taxon>
        <taxon>Fungi</taxon>
        <taxon>Dikarya</taxon>
        <taxon>Basidiomycota</taxon>
        <taxon>Agaricomycotina</taxon>
        <taxon>Agaricomycetes</taxon>
        <taxon>Agaricomycetidae</taxon>
        <taxon>Agaricales</taxon>
        <taxon>Marasmiineae</taxon>
        <taxon>Omphalotaceae</taxon>
        <taxon>Lentinula</taxon>
    </lineage>
</organism>
<reference evidence="3 4" key="1">
    <citation type="journal article" date="2023" name="Proc. Natl. Acad. Sci. U.S.A.">
        <title>A global phylogenomic analysis of the shiitake genus Lentinula.</title>
        <authorList>
            <person name="Sierra-Patev S."/>
            <person name="Min B."/>
            <person name="Naranjo-Ortiz M."/>
            <person name="Looney B."/>
            <person name="Konkel Z."/>
            <person name="Slot J.C."/>
            <person name="Sakamoto Y."/>
            <person name="Steenwyk J.L."/>
            <person name="Rokas A."/>
            <person name="Carro J."/>
            <person name="Camarero S."/>
            <person name="Ferreira P."/>
            <person name="Molpeceres G."/>
            <person name="Ruiz-Duenas F.J."/>
            <person name="Serrano A."/>
            <person name="Henrissat B."/>
            <person name="Drula E."/>
            <person name="Hughes K.W."/>
            <person name="Mata J.L."/>
            <person name="Ishikawa N.K."/>
            <person name="Vargas-Isla R."/>
            <person name="Ushijima S."/>
            <person name="Smith C.A."/>
            <person name="Donoghue J."/>
            <person name="Ahrendt S."/>
            <person name="Andreopoulos W."/>
            <person name="He G."/>
            <person name="LaButti K."/>
            <person name="Lipzen A."/>
            <person name="Ng V."/>
            <person name="Riley R."/>
            <person name="Sandor L."/>
            <person name="Barry K."/>
            <person name="Martinez A.T."/>
            <person name="Xiao Y."/>
            <person name="Gibbons J.G."/>
            <person name="Terashima K."/>
            <person name="Grigoriev I.V."/>
            <person name="Hibbett D."/>
        </authorList>
    </citation>
    <scope>NUCLEOTIDE SEQUENCE [LARGE SCALE GENOMIC DNA]</scope>
    <source>
        <strain evidence="3 4">TFB7810</strain>
    </source>
</reference>
<sequence>ADYHNRQIGEWLSPFDFVETQRVILHCRAPNTGLKPLQSEEYMRWRNGDYKMLLMSGLPPPHMSNYTLSASIVQDLKEYYEDFKVAAICVFCDFAFAHTQTVNALIASMLRQLVQAHPVVHSAVSSMYIHHSTRLTSPRLDEIISSFTMSAEQFDRVFVIVDAVDECLDDQTRYHFLNTLNSLPINLLFTSRPHPLTEQMFEGCIRQDIFADQHDLWIYTEERFALSRVDRQCSHESRQQILNQVVQKAGGMFVIARLLMDALMEAPNVKEALNIVRTMPTGVHGTYSRALQHIREGSDSTMKDLALYSLFLVTFSRRILVFSEFEEAIATMFRLEDPCRCVASGTLSKESLVAACAGLITVEDKTDKVRLIRTFSQSRWEASPYLIPL</sequence>
<evidence type="ECO:0000313" key="4">
    <source>
        <dbReference type="Proteomes" id="UP001142393"/>
    </source>
</evidence>
<evidence type="ECO:0000313" key="3">
    <source>
        <dbReference type="EMBL" id="KAJ3739482.1"/>
    </source>
</evidence>
<dbReference type="Gene3D" id="3.40.50.300">
    <property type="entry name" value="P-loop containing nucleotide triphosphate hydrolases"/>
    <property type="match status" value="1"/>
</dbReference>
<dbReference type="AlphaFoldDB" id="A0A9W8NRP6"/>
<dbReference type="PANTHER" id="PTHR10039">
    <property type="entry name" value="AMELOGENIN"/>
    <property type="match status" value="1"/>
</dbReference>
<dbReference type="EMBL" id="JANVFU010000018">
    <property type="protein sequence ID" value="KAJ3739482.1"/>
    <property type="molecule type" value="Genomic_DNA"/>
</dbReference>
<accession>A0A9W8NRP6</accession>
<protein>
    <recommendedName>
        <fullName evidence="2">Nephrocystin 3-like N-terminal domain-containing protein</fullName>
    </recommendedName>
</protein>
<dbReference type="Pfam" id="PF24883">
    <property type="entry name" value="NPHP3_N"/>
    <property type="match status" value="1"/>
</dbReference>
<keyword evidence="4" id="KW-1185">Reference proteome</keyword>
<evidence type="ECO:0000256" key="1">
    <source>
        <dbReference type="ARBA" id="ARBA00022737"/>
    </source>
</evidence>
<name>A0A9W8NRP6_9AGAR</name>
<dbReference type="InterPro" id="IPR027417">
    <property type="entry name" value="P-loop_NTPase"/>
</dbReference>
<evidence type="ECO:0000259" key="2">
    <source>
        <dbReference type="Pfam" id="PF24883"/>
    </source>
</evidence>
<feature type="domain" description="Nephrocystin 3-like N-terminal" evidence="2">
    <location>
        <begin position="32"/>
        <end position="192"/>
    </location>
</feature>
<dbReference type="InterPro" id="IPR056884">
    <property type="entry name" value="NPHP3-like_N"/>
</dbReference>
<feature type="non-terminal residue" evidence="3">
    <location>
        <position position="389"/>
    </location>
</feature>
<dbReference type="Proteomes" id="UP001142393">
    <property type="component" value="Unassembled WGS sequence"/>
</dbReference>
<dbReference type="PANTHER" id="PTHR10039:SF16">
    <property type="entry name" value="GPI INOSITOL-DEACYLASE"/>
    <property type="match status" value="1"/>
</dbReference>
<proteinExistence type="predicted"/>
<keyword evidence="1" id="KW-0677">Repeat</keyword>
<comment type="caution">
    <text evidence="3">The sequence shown here is derived from an EMBL/GenBank/DDBJ whole genome shotgun (WGS) entry which is preliminary data.</text>
</comment>
<gene>
    <name evidence="3" type="ORF">DFH05DRAFT_1407298</name>
</gene>
<dbReference type="SUPFAM" id="SSF52540">
    <property type="entry name" value="P-loop containing nucleoside triphosphate hydrolases"/>
    <property type="match status" value="1"/>
</dbReference>